<sequence>MSRKKGTKLDIYKQTKGVELALTKITRYLVDKNFLPTKLFGYFFGICVFVPFLITKRFLSWLIRKVTS</sequence>
<feature type="transmembrane region" description="Helical" evidence="1">
    <location>
        <begin position="39"/>
        <end position="59"/>
    </location>
</feature>
<evidence type="ECO:0000313" key="2">
    <source>
        <dbReference type="EMBL" id="OGH59802.1"/>
    </source>
</evidence>
<keyword evidence="1" id="KW-1133">Transmembrane helix</keyword>
<keyword evidence="1" id="KW-0472">Membrane</keyword>
<evidence type="ECO:0000313" key="3">
    <source>
        <dbReference type="Proteomes" id="UP000177067"/>
    </source>
</evidence>
<proteinExistence type="predicted"/>
<evidence type="ECO:0000256" key="1">
    <source>
        <dbReference type="SAM" id="Phobius"/>
    </source>
</evidence>
<dbReference type="EMBL" id="MFPS01000006">
    <property type="protein sequence ID" value="OGH59802.1"/>
    <property type="molecule type" value="Genomic_DNA"/>
</dbReference>
<reference evidence="2 3" key="1">
    <citation type="journal article" date="2016" name="Nat. Commun.">
        <title>Thousands of microbial genomes shed light on interconnected biogeochemical processes in an aquifer system.</title>
        <authorList>
            <person name="Anantharaman K."/>
            <person name="Brown C.T."/>
            <person name="Hug L.A."/>
            <person name="Sharon I."/>
            <person name="Castelle C.J."/>
            <person name="Probst A.J."/>
            <person name="Thomas B.C."/>
            <person name="Singh A."/>
            <person name="Wilkins M.J."/>
            <person name="Karaoz U."/>
            <person name="Brodie E.L."/>
            <person name="Williams K.H."/>
            <person name="Hubbard S.S."/>
            <person name="Banfield J.F."/>
        </authorList>
    </citation>
    <scope>NUCLEOTIDE SEQUENCE [LARGE SCALE GENOMIC DNA]</scope>
</reference>
<dbReference type="Proteomes" id="UP000177067">
    <property type="component" value="Unassembled WGS sequence"/>
</dbReference>
<organism evidence="2 3">
    <name type="scientific">Candidatus Magasanikbacteria bacterium RIFCSPHIGHO2_01_FULL_33_34</name>
    <dbReference type="NCBI Taxonomy" id="1798671"/>
    <lineage>
        <taxon>Bacteria</taxon>
        <taxon>Candidatus Magasanikiibacteriota</taxon>
    </lineage>
</organism>
<protein>
    <submittedName>
        <fullName evidence="2">Uncharacterized protein</fullName>
    </submittedName>
</protein>
<dbReference type="AlphaFoldDB" id="A0A1F6LK78"/>
<comment type="caution">
    <text evidence="2">The sequence shown here is derived from an EMBL/GenBank/DDBJ whole genome shotgun (WGS) entry which is preliminary data.</text>
</comment>
<keyword evidence="1" id="KW-0812">Transmembrane</keyword>
<name>A0A1F6LK78_9BACT</name>
<gene>
    <name evidence="2" type="ORF">A2725_02175</name>
</gene>
<accession>A0A1F6LK78</accession>